<evidence type="ECO:0000256" key="9">
    <source>
        <dbReference type="ARBA" id="ARBA00023015"/>
    </source>
</evidence>
<evidence type="ECO:0000256" key="12">
    <source>
        <dbReference type="ARBA" id="ARBA00023315"/>
    </source>
</evidence>
<dbReference type="Pfam" id="PF17772">
    <property type="entry name" value="zf-MYST"/>
    <property type="match status" value="2"/>
</dbReference>
<dbReference type="InterPro" id="IPR040706">
    <property type="entry name" value="Zf-MYST"/>
</dbReference>
<dbReference type="GO" id="GO:0046972">
    <property type="term" value="F:histone H4K16 acetyltransferase activity"/>
    <property type="evidence" value="ECO:0007669"/>
    <property type="project" value="TreeGrafter"/>
</dbReference>
<evidence type="ECO:0000256" key="7">
    <source>
        <dbReference type="ARBA" id="ARBA00022833"/>
    </source>
</evidence>
<feature type="domain" description="MYST-type HAT" evidence="15">
    <location>
        <begin position="126"/>
        <end position="541"/>
    </location>
</feature>
<dbReference type="Pfam" id="PF11717">
    <property type="entry name" value="Tudor-knot"/>
    <property type="match status" value="1"/>
</dbReference>
<evidence type="ECO:0000256" key="4">
    <source>
        <dbReference type="ARBA" id="ARBA00022679"/>
    </source>
</evidence>
<dbReference type="OrthoDB" id="787137at2759"/>
<evidence type="ECO:0000256" key="14">
    <source>
        <dbReference type="SAM" id="MobiDB-lite"/>
    </source>
</evidence>
<evidence type="ECO:0000313" key="17">
    <source>
        <dbReference type="Proteomes" id="UP000015241"/>
    </source>
</evidence>
<dbReference type="Pfam" id="PF01853">
    <property type="entry name" value="MOZ_SAS"/>
    <property type="match status" value="1"/>
</dbReference>
<dbReference type="GO" id="GO:0008270">
    <property type="term" value="F:zinc ion binding"/>
    <property type="evidence" value="ECO:0007669"/>
    <property type="project" value="UniProtKB-KW"/>
</dbReference>
<dbReference type="AlphaFoldDB" id="S8FI83"/>
<dbReference type="InterPro" id="IPR016197">
    <property type="entry name" value="Chromo-like_dom_sf"/>
</dbReference>
<keyword evidence="12" id="KW-0012">Acyltransferase</keyword>
<feature type="region of interest" description="Disordered" evidence="14">
    <location>
        <begin position="403"/>
        <end position="428"/>
    </location>
</feature>
<keyword evidence="11" id="KW-0539">Nucleus</keyword>
<proteinExistence type="inferred from homology"/>
<dbReference type="Proteomes" id="UP000015241">
    <property type="component" value="Unassembled WGS sequence"/>
</dbReference>
<evidence type="ECO:0000256" key="11">
    <source>
        <dbReference type="ARBA" id="ARBA00023242"/>
    </source>
</evidence>
<reference evidence="16 17" key="1">
    <citation type="journal article" date="2012" name="Science">
        <title>The Paleozoic origin of enzymatic lignin decomposition reconstructed from 31 fungal genomes.</title>
        <authorList>
            <person name="Floudas D."/>
            <person name="Binder M."/>
            <person name="Riley R."/>
            <person name="Barry K."/>
            <person name="Blanchette R.A."/>
            <person name="Henrissat B."/>
            <person name="Martinez A.T."/>
            <person name="Otillar R."/>
            <person name="Spatafora J.W."/>
            <person name="Yadav J.S."/>
            <person name="Aerts A."/>
            <person name="Benoit I."/>
            <person name="Boyd A."/>
            <person name="Carlson A."/>
            <person name="Copeland A."/>
            <person name="Coutinho P.M."/>
            <person name="de Vries R.P."/>
            <person name="Ferreira P."/>
            <person name="Findley K."/>
            <person name="Foster B."/>
            <person name="Gaskell J."/>
            <person name="Glotzer D."/>
            <person name="Gorecki P."/>
            <person name="Heitman J."/>
            <person name="Hesse C."/>
            <person name="Hori C."/>
            <person name="Igarashi K."/>
            <person name="Jurgens J.A."/>
            <person name="Kallen N."/>
            <person name="Kersten P."/>
            <person name="Kohler A."/>
            <person name="Kuees U."/>
            <person name="Kumar T.K.A."/>
            <person name="Kuo A."/>
            <person name="LaButti K."/>
            <person name="Larrondo L.F."/>
            <person name="Lindquist E."/>
            <person name="Ling A."/>
            <person name="Lombard V."/>
            <person name="Lucas S."/>
            <person name="Lundell T."/>
            <person name="Martin R."/>
            <person name="McLaughlin D.J."/>
            <person name="Morgenstern I."/>
            <person name="Morin E."/>
            <person name="Murat C."/>
            <person name="Nagy L.G."/>
            <person name="Nolan M."/>
            <person name="Ohm R.A."/>
            <person name="Patyshakuliyeva A."/>
            <person name="Rokas A."/>
            <person name="Ruiz-Duenas F.J."/>
            <person name="Sabat G."/>
            <person name="Salamov A."/>
            <person name="Samejima M."/>
            <person name="Schmutz J."/>
            <person name="Slot J.C."/>
            <person name="St John F."/>
            <person name="Stenlid J."/>
            <person name="Sun H."/>
            <person name="Sun S."/>
            <person name="Syed K."/>
            <person name="Tsang A."/>
            <person name="Wiebenga A."/>
            <person name="Young D."/>
            <person name="Pisabarro A."/>
            <person name="Eastwood D.C."/>
            <person name="Martin F."/>
            <person name="Cullen D."/>
            <person name="Grigoriev I.V."/>
            <person name="Hibbett D.S."/>
        </authorList>
    </citation>
    <scope>NUCLEOTIDE SEQUENCE</scope>
    <source>
        <strain evidence="17">FP-58527</strain>
    </source>
</reference>
<dbReference type="InParanoid" id="S8FI83"/>
<dbReference type="GO" id="GO:0006355">
    <property type="term" value="P:regulation of DNA-templated transcription"/>
    <property type="evidence" value="ECO:0007669"/>
    <property type="project" value="InterPro"/>
</dbReference>
<dbReference type="STRING" id="743788.S8FI83"/>
<dbReference type="InterPro" id="IPR025995">
    <property type="entry name" value="Tudor-knot"/>
</dbReference>
<dbReference type="Gene3D" id="3.30.60.60">
    <property type="entry name" value="N-acetyl transferase-like"/>
    <property type="match status" value="1"/>
</dbReference>
<dbReference type="EMBL" id="KE504169">
    <property type="protein sequence ID" value="EPS98104.1"/>
    <property type="molecule type" value="Genomic_DNA"/>
</dbReference>
<dbReference type="PANTHER" id="PTHR10615">
    <property type="entry name" value="HISTONE ACETYLTRANSFERASE"/>
    <property type="match status" value="1"/>
</dbReference>
<feature type="active site" description="Proton donor/acceptor" evidence="13">
    <location>
        <position position="350"/>
    </location>
</feature>
<comment type="subcellular location">
    <subcellularLocation>
        <location evidence="1">Nucleus</location>
    </subcellularLocation>
</comment>
<dbReference type="GO" id="GO:0035267">
    <property type="term" value="C:NuA4 histone acetyltransferase complex"/>
    <property type="evidence" value="ECO:0007669"/>
    <property type="project" value="TreeGrafter"/>
</dbReference>
<keyword evidence="9" id="KW-0805">Transcription regulation</keyword>
<feature type="region of interest" description="Disordered" evidence="14">
    <location>
        <begin position="61"/>
        <end position="104"/>
    </location>
</feature>
<name>S8FI83_FOMSC</name>
<evidence type="ECO:0000256" key="13">
    <source>
        <dbReference type="PIRSR" id="PIRSR602717-51"/>
    </source>
</evidence>
<comment type="similarity">
    <text evidence="2">Belongs to the MYST (SAS/MOZ) family.</text>
</comment>
<feature type="region of interest" description="Disordered" evidence="14">
    <location>
        <begin position="160"/>
        <end position="182"/>
    </location>
</feature>
<keyword evidence="8" id="KW-0007">Acetylation</keyword>
<accession>S8FI83</accession>
<evidence type="ECO:0000256" key="2">
    <source>
        <dbReference type="ARBA" id="ARBA00010107"/>
    </source>
</evidence>
<keyword evidence="7" id="KW-0862">Zinc</keyword>
<dbReference type="GO" id="GO:0005634">
    <property type="term" value="C:nucleus"/>
    <property type="evidence" value="ECO:0007669"/>
    <property type="project" value="UniProtKB-SubCell"/>
</dbReference>
<keyword evidence="6" id="KW-0863">Zinc-finger</keyword>
<dbReference type="PANTHER" id="PTHR10615:SF219">
    <property type="entry name" value="HISTONE ACETYLTRANSFERASE KAT5"/>
    <property type="match status" value="1"/>
</dbReference>
<evidence type="ECO:0000256" key="1">
    <source>
        <dbReference type="ARBA" id="ARBA00004123"/>
    </source>
</evidence>
<sequence>MPATFYPIDEQGVDGELYVVHKNGVEHLIRILERRIDEVYVHYLNADKRLDEWLPQSALRPSGSHEAAMESNGNARKRKRGSTGEENSASRAASPGHSDAFAGSVGPEAQAITEEEYDIQHHKQITAKRNFDKVIFGRWEIKTWYFSPYPLTETEVEDVATPHSHGPSSTPRIPGVSRSSIRSHGRTSDLLAGGLGRSHAGPEKAMLWVCDRCFKYMAEGPSYESHIRKCSRKSPPGRKVYQRGAHIIWEVDGAKEKLYCQNLSLFGKLFIDIKTLFFDCDNFLFYILTDADSQRDHVLGFFSKEKISYDDYNLACIVVLPPYQKKGYGMLMIEFSYELSRRSGRVGTPERPLSDLGLRSYLTYWVSTLIRFFRRLLSVLPPDASKMITVGGVPDLADAHLMSPSAEPEDTAAPKMKRRKSTKGWDGEDLAASSRVVEPYDDSDPMFTSLRTVETTPNADGSATAHVVIRCTLSDIARASCLRVEDAAFALNECGLLIRRQKTDGPEDTEDIVDVSREMVETVAKQRNVKKMCMSLAHVLL</sequence>
<keyword evidence="4" id="KW-0808">Transferase</keyword>
<dbReference type="SUPFAM" id="SSF54160">
    <property type="entry name" value="Chromo domain-like"/>
    <property type="match status" value="1"/>
</dbReference>
<dbReference type="Gene3D" id="3.40.630.30">
    <property type="match status" value="1"/>
</dbReference>
<keyword evidence="10" id="KW-0804">Transcription</keyword>
<evidence type="ECO:0000256" key="8">
    <source>
        <dbReference type="ARBA" id="ARBA00022990"/>
    </source>
</evidence>
<evidence type="ECO:0000256" key="5">
    <source>
        <dbReference type="ARBA" id="ARBA00022723"/>
    </source>
</evidence>
<organism evidence="16 17">
    <name type="scientific">Fomitopsis schrenkii</name>
    <name type="common">Brown rot fungus</name>
    <dbReference type="NCBI Taxonomy" id="2126942"/>
    <lineage>
        <taxon>Eukaryota</taxon>
        <taxon>Fungi</taxon>
        <taxon>Dikarya</taxon>
        <taxon>Basidiomycota</taxon>
        <taxon>Agaricomycotina</taxon>
        <taxon>Agaricomycetes</taxon>
        <taxon>Polyporales</taxon>
        <taxon>Fomitopsis</taxon>
    </lineage>
</organism>
<evidence type="ECO:0000313" key="16">
    <source>
        <dbReference type="EMBL" id="EPS98104.1"/>
    </source>
</evidence>
<dbReference type="InterPro" id="IPR002717">
    <property type="entry name" value="HAT_MYST-type"/>
</dbReference>
<dbReference type="InterPro" id="IPR016181">
    <property type="entry name" value="Acyl_CoA_acyltransferase"/>
</dbReference>
<evidence type="ECO:0000256" key="6">
    <source>
        <dbReference type="ARBA" id="ARBA00022771"/>
    </source>
</evidence>
<dbReference type="HOGENOM" id="CLU_011815_7_1_1"/>
<evidence type="ECO:0000256" key="3">
    <source>
        <dbReference type="ARBA" id="ARBA00013184"/>
    </source>
</evidence>
<dbReference type="InterPro" id="IPR036388">
    <property type="entry name" value="WH-like_DNA-bd_sf"/>
</dbReference>
<keyword evidence="5" id="KW-0479">Metal-binding</keyword>
<feature type="compositionally biased region" description="Polar residues" evidence="14">
    <location>
        <begin position="166"/>
        <end position="182"/>
    </location>
</feature>
<dbReference type="Gene3D" id="2.30.30.140">
    <property type="match status" value="1"/>
</dbReference>
<evidence type="ECO:0000259" key="15">
    <source>
        <dbReference type="PROSITE" id="PS51726"/>
    </source>
</evidence>
<evidence type="ECO:0000256" key="10">
    <source>
        <dbReference type="ARBA" id="ARBA00023163"/>
    </source>
</evidence>
<protein>
    <recommendedName>
        <fullName evidence="3">histone acetyltransferase</fullName>
        <ecNumber evidence="3">2.3.1.48</ecNumber>
    </recommendedName>
</protein>
<gene>
    <name evidence="16" type="ORF">FOMPIDRAFT_1165858</name>
</gene>
<dbReference type="Gene3D" id="1.10.10.10">
    <property type="entry name" value="Winged helix-like DNA-binding domain superfamily/Winged helix DNA-binding domain"/>
    <property type="match status" value="1"/>
</dbReference>
<dbReference type="SUPFAM" id="SSF55729">
    <property type="entry name" value="Acyl-CoA N-acyltransferases (Nat)"/>
    <property type="match status" value="1"/>
</dbReference>
<dbReference type="eggNOG" id="KOG2747">
    <property type="taxonomic scope" value="Eukaryota"/>
</dbReference>
<keyword evidence="17" id="KW-1185">Reference proteome</keyword>
<dbReference type="PROSITE" id="PS51726">
    <property type="entry name" value="MYST_HAT"/>
    <property type="match status" value="1"/>
</dbReference>
<dbReference type="InterPro" id="IPR050603">
    <property type="entry name" value="MYST_HAT"/>
</dbReference>
<dbReference type="EC" id="2.3.1.48" evidence="3"/>